<dbReference type="InterPro" id="IPR039697">
    <property type="entry name" value="Alcohol_dehydrogenase_Fe"/>
</dbReference>
<evidence type="ECO:0000256" key="2">
    <source>
        <dbReference type="ARBA" id="ARBA00023002"/>
    </source>
</evidence>
<dbReference type="PANTHER" id="PTHR11496:SF102">
    <property type="entry name" value="ALCOHOL DEHYDROGENASE 4"/>
    <property type="match status" value="1"/>
</dbReference>
<dbReference type="InterPro" id="IPR056798">
    <property type="entry name" value="ADH_Fe_C"/>
</dbReference>
<name>A0ABX6IHT9_9ACTN</name>
<proteinExistence type="inferred from homology"/>
<dbReference type="InterPro" id="IPR018211">
    <property type="entry name" value="ADH_Fe_CS"/>
</dbReference>
<dbReference type="SUPFAM" id="SSF56796">
    <property type="entry name" value="Dehydroquinate synthase-like"/>
    <property type="match status" value="1"/>
</dbReference>
<gene>
    <name evidence="7" type="ORF">GII31_08045</name>
</gene>
<dbReference type="PANTHER" id="PTHR11496">
    <property type="entry name" value="ALCOHOL DEHYDROGENASE"/>
    <property type="match status" value="1"/>
</dbReference>
<organism evidence="7 8">
    <name type="scientific">Gordonia pseudamarae</name>
    <dbReference type="NCBI Taxonomy" id="2831662"/>
    <lineage>
        <taxon>Bacteria</taxon>
        <taxon>Bacillati</taxon>
        <taxon>Actinomycetota</taxon>
        <taxon>Actinomycetes</taxon>
        <taxon>Mycobacteriales</taxon>
        <taxon>Gordoniaceae</taxon>
        <taxon>Gordonia</taxon>
    </lineage>
</organism>
<evidence type="ECO:0000256" key="1">
    <source>
        <dbReference type="ARBA" id="ARBA00007358"/>
    </source>
</evidence>
<evidence type="ECO:0000313" key="7">
    <source>
        <dbReference type="EMBL" id="QHN34855.1"/>
    </source>
</evidence>
<feature type="region of interest" description="Disordered" evidence="4">
    <location>
        <begin position="1"/>
        <end position="21"/>
    </location>
</feature>
<accession>A0ABX6IHT9</accession>
<feature type="domain" description="Alcohol dehydrogenase iron-type/glycerol dehydrogenase GldA" evidence="5">
    <location>
        <begin position="36"/>
        <end position="202"/>
    </location>
</feature>
<sequence>MSVDEIVERVPSSRSGFSDEQPARDAVRVAKFHTPEVIIGRGALAEIPRAAEGLGVSRLLVVSDRGILGSPWFSELADRLDKAGIRTSSFTGISPNPRAGEVVAGLERYGMARCDGIVALGGGSVIDAAKGVAILAANGGHILEYEGIDRARNPLPPLLAAPTTAGSGSDVSQFCIINDSDRKTKVTIIGRGLVPNVSVIDPRLFATMPPEVVAQSGMDAVSHCVEAYASRAHTRLTDAAALSAIGTAWRSLERLVNAPADPDAGMDMAYSALQAGMAFTNAILGATHALSHPVGGMCDAPHGAINAIILPHVIRFNAQADPSPYVDLARAIGLPEAASPHATADRFADEMSGLTTRVGLPTSLSALGVRAEDIPSLVVNALADACMRTNPRRPTAADVAAMYREAL</sequence>
<dbReference type="InterPro" id="IPR001670">
    <property type="entry name" value="ADH_Fe/GldA"/>
</dbReference>
<dbReference type="RefSeq" id="WP_213248429.1">
    <property type="nucleotide sequence ID" value="NZ_CP045806.1"/>
</dbReference>
<keyword evidence="8" id="KW-1185">Reference proteome</keyword>
<evidence type="ECO:0000256" key="3">
    <source>
        <dbReference type="ARBA" id="ARBA00023027"/>
    </source>
</evidence>
<evidence type="ECO:0000259" key="6">
    <source>
        <dbReference type="Pfam" id="PF25137"/>
    </source>
</evidence>
<dbReference type="Pfam" id="PF25137">
    <property type="entry name" value="ADH_Fe_C"/>
    <property type="match status" value="1"/>
</dbReference>
<dbReference type="Gene3D" id="1.20.1090.10">
    <property type="entry name" value="Dehydroquinate synthase-like - alpha domain"/>
    <property type="match status" value="1"/>
</dbReference>
<protein>
    <submittedName>
        <fullName evidence="7">Iron-containing alcohol dehydrogenase</fullName>
    </submittedName>
</protein>
<evidence type="ECO:0000313" key="8">
    <source>
        <dbReference type="Proteomes" id="UP001059836"/>
    </source>
</evidence>
<evidence type="ECO:0000259" key="5">
    <source>
        <dbReference type="Pfam" id="PF00465"/>
    </source>
</evidence>
<keyword evidence="3" id="KW-0520">NAD</keyword>
<dbReference type="Proteomes" id="UP001059836">
    <property type="component" value="Chromosome"/>
</dbReference>
<dbReference type="EMBL" id="CP045809">
    <property type="protein sequence ID" value="QHN34855.1"/>
    <property type="molecule type" value="Genomic_DNA"/>
</dbReference>
<feature type="domain" description="Fe-containing alcohol dehydrogenase-like C-terminal" evidence="6">
    <location>
        <begin position="214"/>
        <end position="406"/>
    </location>
</feature>
<dbReference type="Pfam" id="PF00465">
    <property type="entry name" value="Fe-ADH"/>
    <property type="match status" value="1"/>
</dbReference>
<comment type="similarity">
    <text evidence="1">Belongs to the iron-containing alcohol dehydrogenase family.</text>
</comment>
<evidence type="ECO:0000256" key="4">
    <source>
        <dbReference type="SAM" id="MobiDB-lite"/>
    </source>
</evidence>
<dbReference type="PROSITE" id="PS00913">
    <property type="entry name" value="ADH_IRON_1"/>
    <property type="match status" value="1"/>
</dbReference>
<dbReference type="Gene3D" id="3.40.50.1970">
    <property type="match status" value="1"/>
</dbReference>
<reference evidence="7" key="1">
    <citation type="journal article" date="2021" name="Nat. Microbiol.">
        <title>Cocultivation of an ultrasmall environmental parasitic bacterium with lytic ability against bacteria associated with wastewater foams.</title>
        <authorList>
            <person name="Batinovic S."/>
            <person name="Rose J.J.A."/>
            <person name="Ratcliffe J."/>
            <person name="Seviour R.J."/>
            <person name="Petrovski S."/>
        </authorList>
    </citation>
    <scope>NUCLEOTIDE SEQUENCE</scope>
    <source>
        <strain evidence="7">CON9</strain>
    </source>
</reference>
<keyword evidence="2" id="KW-0560">Oxidoreductase</keyword>